<dbReference type="PANTHER" id="PTHR35525">
    <property type="entry name" value="BLL6575 PROTEIN"/>
    <property type="match status" value="1"/>
</dbReference>
<dbReference type="Gene3D" id="1.10.3300.10">
    <property type="entry name" value="Jann2411-like domain"/>
    <property type="match status" value="1"/>
</dbReference>
<dbReference type="Proteomes" id="UP000635565">
    <property type="component" value="Unassembled WGS sequence"/>
</dbReference>
<name>A0ABQ3VAC3_9CHLR</name>
<dbReference type="SUPFAM" id="SSF160904">
    <property type="entry name" value="Jann2411-like"/>
    <property type="match status" value="1"/>
</dbReference>
<comment type="caution">
    <text evidence="2">The sequence shown here is derived from an EMBL/GenBank/DDBJ whole genome shotgun (WGS) entry which is preliminary data.</text>
</comment>
<proteinExistence type="predicted"/>
<evidence type="ECO:0000313" key="2">
    <source>
        <dbReference type="EMBL" id="GHO83097.1"/>
    </source>
</evidence>
<gene>
    <name evidence="2" type="ORF">KSZ_11030</name>
</gene>
<keyword evidence="3" id="KW-1185">Reference proteome</keyword>
<dbReference type="InterPro" id="IPR010852">
    <property type="entry name" value="ABATE"/>
</dbReference>
<feature type="domain" description="Zinc finger CGNR" evidence="1">
    <location>
        <begin position="156"/>
        <end position="197"/>
    </location>
</feature>
<sequence length="201" mass="23176">MAKEKIVGDALFLSGSLALDLINTEMIVRRKKRDVLSSPDDLAQWWQAALAHHPEHDDIAGNETPIDWTFDLLEEVKRFRQSLRSLCTYLVEEQTTTLPDLEMLNQILSLGYQSVQSTPQGEVISVYRVYDQQKGKILLPIALSALQLLTEAQRQRLHKCRNERCILFFYDTSKGGTRQWCSLGCLNRSRSMHHYQQRQNG</sequence>
<dbReference type="Pfam" id="PF11706">
    <property type="entry name" value="zf-CGNR"/>
    <property type="match status" value="1"/>
</dbReference>
<dbReference type="PANTHER" id="PTHR35525:SF3">
    <property type="entry name" value="BLL6575 PROTEIN"/>
    <property type="match status" value="1"/>
</dbReference>
<dbReference type="Pfam" id="PF07336">
    <property type="entry name" value="ABATE"/>
    <property type="match status" value="1"/>
</dbReference>
<reference evidence="2 3" key="1">
    <citation type="journal article" date="2021" name="Int. J. Syst. Evol. Microbiol.">
        <title>Reticulibacter mediterranei gen. nov., sp. nov., within the new family Reticulibacteraceae fam. nov., and Ktedonospora formicarum gen. nov., sp. nov., Ktedonobacter robiniae sp. nov., Dictyobacter formicarum sp. nov. and Dictyobacter arantiisoli sp. nov., belonging to the class Ktedonobacteria.</title>
        <authorList>
            <person name="Yabe S."/>
            <person name="Zheng Y."/>
            <person name="Wang C.M."/>
            <person name="Sakai Y."/>
            <person name="Abe K."/>
            <person name="Yokota A."/>
            <person name="Donadio S."/>
            <person name="Cavaletti L."/>
            <person name="Monciardini P."/>
        </authorList>
    </citation>
    <scope>NUCLEOTIDE SEQUENCE [LARGE SCALE GENOMIC DNA]</scope>
    <source>
        <strain evidence="2 3">SOSP1-9</strain>
    </source>
</reference>
<organism evidence="2 3">
    <name type="scientific">Dictyobacter formicarum</name>
    <dbReference type="NCBI Taxonomy" id="2778368"/>
    <lineage>
        <taxon>Bacteria</taxon>
        <taxon>Bacillati</taxon>
        <taxon>Chloroflexota</taxon>
        <taxon>Ktedonobacteria</taxon>
        <taxon>Ktedonobacterales</taxon>
        <taxon>Dictyobacteraceae</taxon>
        <taxon>Dictyobacter</taxon>
    </lineage>
</organism>
<evidence type="ECO:0000259" key="1">
    <source>
        <dbReference type="Pfam" id="PF11706"/>
    </source>
</evidence>
<dbReference type="RefSeq" id="WP_201360746.1">
    <property type="nucleotide sequence ID" value="NZ_BNJJ01000003.1"/>
</dbReference>
<accession>A0ABQ3VAC3</accession>
<protein>
    <submittedName>
        <fullName evidence="2">RNA-binding protein</fullName>
    </submittedName>
</protein>
<dbReference type="InterPro" id="IPR021005">
    <property type="entry name" value="Znf_CGNR"/>
</dbReference>
<dbReference type="InterPro" id="IPR023286">
    <property type="entry name" value="ABATE_dom_sf"/>
</dbReference>
<dbReference type="EMBL" id="BNJJ01000003">
    <property type="protein sequence ID" value="GHO83097.1"/>
    <property type="molecule type" value="Genomic_DNA"/>
</dbReference>
<evidence type="ECO:0000313" key="3">
    <source>
        <dbReference type="Proteomes" id="UP000635565"/>
    </source>
</evidence>